<accession>A0A1G6HS24</accession>
<evidence type="ECO:0000313" key="2">
    <source>
        <dbReference type="Proteomes" id="UP000199322"/>
    </source>
</evidence>
<reference evidence="1 2" key="1">
    <citation type="submission" date="2016-10" db="EMBL/GenBank/DDBJ databases">
        <authorList>
            <person name="de Groot N.N."/>
        </authorList>
    </citation>
    <scope>NUCLEOTIDE SEQUENCE [LARGE SCALE GENOMIC DNA]</scope>
    <source>
        <strain evidence="1 2">WG14</strain>
    </source>
</reference>
<dbReference type="RefSeq" id="WP_091401755.1">
    <property type="nucleotide sequence ID" value="NZ_LTDH01000001.1"/>
</dbReference>
<organism evidence="1 2">
    <name type="scientific">Geotoga petraea</name>
    <dbReference type="NCBI Taxonomy" id="28234"/>
    <lineage>
        <taxon>Bacteria</taxon>
        <taxon>Thermotogati</taxon>
        <taxon>Thermotogota</taxon>
        <taxon>Thermotogae</taxon>
        <taxon>Petrotogales</taxon>
        <taxon>Petrotogaceae</taxon>
        <taxon>Geotoga</taxon>
    </lineage>
</organism>
<protein>
    <submittedName>
        <fullName evidence="1">Uncharacterized protein</fullName>
    </submittedName>
</protein>
<dbReference type="Proteomes" id="UP000199322">
    <property type="component" value="Unassembled WGS sequence"/>
</dbReference>
<sequence length="333" mass="37568">MNFLNSLMNFETLSVVGLEKNTGKTETMNYIIEHLNNKIKLGITSIGVDGETTDIVTKTKKPEITVYDGMFFATTEKHFKLKKINAELYYLSRRETPLGRILIAKANEKGRILLSGPSTSVWLKDIIKEMKKIDKMKIIVDGAISRISTSSPSVTESVVLSTGAALSLSAKSIIDRTVYKIQLMKLKTIKEELIKDLIDLEDGIYSLDKNIEKLPFKTLLSLKNFDLDKYGYNYYITGVLNNSFVKKILTKNHVDKYTIIVKDYTKIFLDSATFNKFIKLGGKIKVLQKVDLKAVTYNPVSPEGFVIDSEPIMKSIKEKTGVTIIDVKKDLIL</sequence>
<name>A0A1G6HS24_9BACT</name>
<gene>
    <name evidence="1" type="ORF">SAMN04488588_0072</name>
</gene>
<dbReference type="EMBL" id="FMYV01000001">
    <property type="protein sequence ID" value="SDB96675.1"/>
    <property type="molecule type" value="Genomic_DNA"/>
</dbReference>
<dbReference type="STRING" id="28234.SAMN04488588_0072"/>
<evidence type="ECO:0000313" key="1">
    <source>
        <dbReference type="EMBL" id="SDB96675.1"/>
    </source>
</evidence>
<dbReference type="AlphaFoldDB" id="A0A1G6HS24"/>
<keyword evidence="2" id="KW-1185">Reference proteome</keyword>
<proteinExistence type="predicted"/>